<dbReference type="InParanoid" id="G4Z972"/>
<name>G4Z972_PHYSP</name>
<organism evidence="1 2">
    <name type="scientific">Phytophthora sojae (strain P6497)</name>
    <name type="common">Soybean stem and root rot agent</name>
    <name type="synonym">Phytophthora megasperma f. sp. glycines</name>
    <dbReference type="NCBI Taxonomy" id="1094619"/>
    <lineage>
        <taxon>Eukaryota</taxon>
        <taxon>Sar</taxon>
        <taxon>Stramenopiles</taxon>
        <taxon>Oomycota</taxon>
        <taxon>Peronosporomycetes</taxon>
        <taxon>Peronosporales</taxon>
        <taxon>Peronosporaceae</taxon>
        <taxon>Phytophthora</taxon>
    </lineage>
</organism>
<proteinExistence type="predicted"/>
<dbReference type="GeneID" id="20643609"/>
<protein>
    <submittedName>
        <fullName evidence="1">Uncharacterized protein</fullName>
    </submittedName>
</protein>
<dbReference type="Proteomes" id="UP000002640">
    <property type="component" value="Unassembled WGS sequence"/>
</dbReference>
<gene>
    <name evidence="1" type="ORF">PHYSODRAFT_313481</name>
</gene>
<evidence type="ECO:0000313" key="1">
    <source>
        <dbReference type="EMBL" id="EGZ21126.1"/>
    </source>
</evidence>
<dbReference type="RefSeq" id="XP_009523843.1">
    <property type="nucleotide sequence ID" value="XM_009525548.1"/>
</dbReference>
<accession>G4Z972</accession>
<keyword evidence="2" id="KW-1185">Reference proteome</keyword>
<sequence>MLLELRQLNKYLPTIQVDEEHPGFLFDWQVDNVTAFVAAANSLDPAQAPQWLRTRPPLMTCSSFINDLVAVLEPLAGGRCGHSSVFLQDAAQLALPVANDVEKHLVEAHYLVETRAQRYQANHLPPDHVDGQHPLRRIFI</sequence>
<dbReference type="EMBL" id="JH159153">
    <property type="protein sequence ID" value="EGZ21126.1"/>
    <property type="molecule type" value="Genomic_DNA"/>
</dbReference>
<reference evidence="1 2" key="1">
    <citation type="journal article" date="2006" name="Science">
        <title>Phytophthora genome sequences uncover evolutionary origins and mechanisms of pathogenesis.</title>
        <authorList>
            <person name="Tyler B.M."/>
            <person name="Tripathy S."/>
            <person name="Zhang X."/>
            <person name="Dehal P."/>
            <person name="Jiang R.H."/>
            <person name="Aerts A."/>
            <person name="Arredondo F.D."/>
            <person name="Baxter L."/>
            <person name="Bensasson D."/>
            <person name="Beynon J.L."/>
            <person name="Chapman J."/>
            <person name="Damasceno C.M."/>
            <person name="Dorrance A.E."/>
            <person name="Dou D."/>
            <person name="Dickerman A.W."/>
            <person name="Dubchak I.L."/>
            <person name="Garbelotto M."/>
            <person name="Gijzen M."/>
            <person name="Gordon S.G."/>
            <person name="Govers F."/>
            <person name="Grunwald N.J."/>
            <person name="Huang W."/>
            <person name="Ivors K.L."/>
            <person name="Jones R.W."/>
            <person name="Kamoun S."/>
            <person name="Krampis K."/>
            <person name="Lamour K.H."/>
            <person name="Lee M.K."/>
            <person name="McDonald W.H."/>
            <person name="Medina M."/>
            <person name="Meijer H.J."/>
            <person name="Nordberg E.K."/>
            <person name="Maclean D.J."/>
            <person name="Ospina-Giraldo M.D."/>
            <person name="Morris P.F."/>
            <person name="Phuntumart V."/>
            <person name="Putnam N.H."/>
            <person name="Rash S."/>
            <person name="Rose J.K."/>
            <person name="Sakihama Y."/>
            <person name="Salamov A.A."/>
            <person name="Savidor A."/>
            <person name="Scheuring C.F."/>
            <person name="Smith B.M."/>
            <person name="Sobral B.W."/>
            <person name="Terry A."/>
            <person name="Torto-Alalibo T.A."/>
            <person name="Win J."/>
            <person name="Xu Z."/>
            <person name="Zhang H."/>
            <person name="Grigoriev I.V."/>
            <person name="Rokhsar D.S."/>
            <person name="Boore J.L."/>
        </authorList>
    </citation>
    <scope>NUCLEOTIDE SEQUENCE [LARGE SCALE GENOMIC DNA]</scope>
    <source>
        <strain evidence="1 2">P6497</strain>
    </source>
</reference>
<dbReference type="KEGG" id="psoj:PHYSODRAFT_313481"/>
<dbReference type="AlphaFoldDB" id="G4Z972"/>
<evidence type="ECO:0000313" key="2">
    <source>
        <dbReference type="Proteomes" id="UP000002640"/>
    </source>
</evidence>